<keyword evidence="4" id="KW-1185">Reference proteome</keyword>
<feature type="compositionally biased region" description="Basic and acidic residues" evidence="1">
    <location>
        <begin position="194"/>
        <end position="204"/>
    </location>
</feature>
<evidence type="ECO:0000313" key="4">
    <source>
        <dbReference type="Proteomes" id="UP000824504"/>
    </source>
</evidence>
<dbReference type="EMBL" id="CP079216">
    <property type="protein sequence ID" value="QXT63718.1"/>
    <property type="molecule type" value="Genomic_DNA"/>
</dbReference>
<organism evidence="3 4">
    <name type="scientific">Tessaracoccus palaemonis</name>
    <dbReference type="NCBI Taxonomy" id="2829499"/>
    <lineage>
        <taxon>Bacteria</taxon>
        <taxon>Bacillati</taxon>
        <taxon>Actinomycetota</taxon>
        <taxon>Actinomycetes</taxon>
        <taxon>Propionibacteriales</taxon>
        <taxon>Propionibacteriaceae</taxon>
        <taxon>Tessaracoccus</taxon>
    </lineage>
</organism>
<dbReference type="Pfam" id="PF07883">
    <property type="entry name" value="Cupin_2"/>
    <property type="match status" value="1"/>
</dbReference>
<feature type="domain" description="Cupin type-2" evidence="2">
    <location>
        <begin position="120"/>
        <end position="170"/>
    </location>
</feature>
<reference evidence="3 4" key="1">
    <citation type="submission" date="2021-07" db="EMBL/GenBank/DDBJ databases">
        <title>complete genome sequencing of Tessaracoccus sp.J1M15.</title>
        <authorList>
            <person name="Bae J.-W."/>
            <person name="Kim D.-y."/>
        </authorList>
    </citation>
    <scope>NUCLEOTIDE SEQUENCE [LARGE SCALE GENOMIC DNA]</scope>
    <source>
        <strain evidence="3 4">J1M15</strain>
    </source>
</reference>
<feature type="region of interest" description="Disordered" evidence="1">
    <location>
        <begin position="183"/>
        <end position="204"/>
    </location>
</feature>
<dbReference type="Proteomes" id="UP000824504">
    <property type="component" value="Chromosome"/>
</dbReference>
<sequence>MPIYTEETIKTDRQDWVIFHDYEYFYLDPRGDAAPVTREIADNGKRQFVLCLGGGVIVRSINGTQKLERTGWIEVPEGGVRIDSTGATKPGDQAQLLYATGDWEGLPHIGVFWAWPHTPLEVHYHDFDEYWFIVSGHSEAEADGSVHQVGPGTLIATARGYEHGMPNVGELVTGVCFEPALGPDQRRGHLHRHEHGDPVPSREI</sequence>
<evidence type="ECO:0000256" key="1">
    <source>
        <dbReference type="SAM" id="MobiDB-lite"/>
    </source>
</evidence>
<accession>A0ABX8SNS1</accession>
<protein>
    <submittedName>
        <fullName evidence="3">Cupin domain-containing protein</fullName>
    </submittedName>
</protein>
<name>A0ABX8SNS1_9ACTN</name>
<dbReference type="InterPro" id="IPR013096">
    <property type="entry name" value="Cupin_2"/>
</dbReference>
<gene>
    <name evidence="3" type="ORF">KDB89_04365</name>
</gene>
<evidence type="ECO:0000259" key="2">
    <source>
        <dbReference type="Pfam" id="PF07883"/>
    </source>
</evidence>
<evidence type="ECO:0000313" key="3">
    <source>
        <dbReference type="EMBL" id="QXT63718.1"/>
    </source>
</evidence>
<dbReference type="RefSeq" id="WP_219083645.1">
    <property type="nucleotide sequence ID" value="NZ_CP079216.1"/>
</dbReference>
<proteinExistence type="predicted"/>